<sequence>MRRYFLMLLLSAIASGVFAQPLKRVGAIDFSDWKGIASVQKKSAVISGGDTLSYTYHDQNRVYFPGISRPFHGDAADFTPYAGVRFDLFLKEDQPTDVTVTLKVDSLDYSELNPISTAQIRIKNKGWNTVFVPWDLFDIDLGQRRGTLFAVKHLLISANTAKDYRIKEVYLTKGLTTSLEAEIQGKSADVGTTVRYEIKVGNTTQQPQSVRLLVQREGWESMDVALSQTTLDMKVGEVKTVFADVNIPSHLPKGIREKQVIKTISNGLAGSEETIEFITAVRLPYPNIVFDKDGWQEIREKTKNYDWGKKDQQAYIRKADRWQIPKHNDFSDVDGRPLGKSVFNSNGNGFYDAGVAYQLTKNDDYARKCAQVLMRLSDPKTGYPATLVGGSNVFVGEGKFWQAAGRMYDMVRESEVFSEADHRQIQETFRLFVNQTLKGNSKGAISNWNVAELTAAFYCALNLQDWHLINQLLEGPTGIYKHIEHGIMNDGWWYECAVGYNTWVATELSEMALALDRWGINLKDRKFPIGTSKHFSLLASRRQGGIYGMEFEKWGAIEKNSVTIKDMWDATIAFLDYRGVIMAVNDAVESEVAGRPYELAYYIYRDPEYAAVIQRGNDRDLLYGVVDLPQVDSEKMKRSAYADNMGIVQLRSQTKDRAQREQIQASLHYGSHGGYHGHFDRTNLVNMARYGRSFYGTLAYWFTYHSYMYKFWKQTSINKNMVVVDEKMQLPVQNSKSLFYPGNMMQATVVETNSEWSYAPYGGIVRPGSSFAQKAWDESRSLVIPEDAPAYGEITGKTEPVEQRRALIVMDDYVVLADYLEGKEEHQFDWMFQVKGFKGITAEEVKHQQHTAQMNTDPLGAAQFITDCDWYQVKGTAKSQFEMCFGEGCDNRGVRMPNREDGPLKLDIYNAWPKEAQVMIGTSTESMEVNKKLWYSISCDGEQVLNDSTGAWILGAKSVTVDLNNAKELELISRTEDRVKNNTLFWGNARLILADGSHVYLSELPLKYDNIVVPEVKGKDYYGGPIKIQGAPMEFSTPAMPANTHKTGKVKVNLEGLNAVKFEAMVGGDFPLGDEASRLKNMAVRTKGKKARYLSVIEPFENESKVSKVTALSADELLIDLKDGRQQQIKISGLEQGQVKIVTKEFLEGQLIREEHSDKPVSTAVEQQVNMK</sequence>
<dbReference type="Proteomes" id="UP001354989">
    <property type="component" value="Plasmid pPP5"/>
</dbReference>
<dbReference type="Gene3D" id="1.50.10.100">
    <property type="entry name" value="Chondroitin AC/alginate lyase"/>
    <property type="match status" value="1"/>
</dbReference>
<dbReference type="SUPFAM" id="SSF48230">
    <property type="entry name" value="Chondroitin AC/alginate lyase"/>
    <property type="match status" value="1"/>
</dbReference>
<dbReference type="InterPro" id="IPR008929">
    <property type="entry name" value="Chondroitin_lyas"/>
</dbReference>
<evidence type="ECO:0000256" key="1">
    <source>
        <dbReference type="SAM" id="SignalP"/>
    </source>
</evidence>
<feature type="signal peptide" evidence="1">
    <location>
        <begin position="1"/>
        <end position="19"/>
    </location>
</feature>
<reference evidence="2 3" key="1">
    <citation type="submission" date="2021-12" db="EMBL/GenBank/DDBJ databases">
        <title>Genome sequencing of bacteria with rrn-lacking chromosome and rrn-plasmid.</title>
        <authorList>
            <person name="Anda M."/>
            <person name="Iwasaki W."/>
        </authorList>
    </citation>
    <scope>NUCLEOTIDE SEQUENCE [LARGE SCALE GENOMIC DNA]</scope>
    <source>
        <strain evidence="2 3">NBRC 101262</strain>
        <plasmid evidence="2 3">pPP5</plasmid>
    </source>
</reference>
<proteinExistence type="predicted"/>
<gene>
    <name evidence="2" type="ORF">PEPS_43190</name>
</gene>
<dbReference type="PANTHER" id="PTHR39210:SF1">
    <property type="entry name" value="HEPARIN-SULFATE LYASE"/>
    <property type="match status" value="1"/>
</dbReference>
<geneLocation type="plasmid" evidence="2 3">
    <name>pPP5</name>
</geneLocation>
<organism evidence="2 3">
    <name type="scientific">Persicobacter psychrovividus</name>
    <dbReference type="NCBI Taxonomy" id="387638"/>
    <lineage>
        <taxon>Bacteria</taxon>
        <taxon>Pseudomonadati</taxon>
        <taxon>Bacteroidota</taxon>
        <taxon>Cytophagia</taxon>
        <taxon>Cytophagales</taxon>
        <taxon>Persicobacteraceae</taxon>
        <taxon>Persicobacter</taxon>
    </lineage>
</organism>
<keyword evidence="2" id="KW-0614">Plasmid</keyword>
<keyword evidence="3" id="KW-1185">Reference proteome</keyword>
<dbReference type="RefSeq" id="WP_338399221.1">
    <property type="nucleotide sequence ID" value="NZ_AP025297.1"/>
</dbReference>
<evidence type="ECO:0000313" key="2">
    <source>
        <dbReference type="EMBL" id="BDD02039.1"/>
    </source>
</evidence>
<dbReference type="Gene3D" id="2.70.98.70">
    <property type="match status" value="1"/>
</dbReference>
<dbReference type="PANTHER" id="PTHR39210">
    <property type="entry name" value="HEPARIN-SULFATE LYASE"/>
    <property type="match status" value="1"/>
</dbReference>
<dbReference type="EMBL" id="AP025297">
    <property type="protein sequence ID" value="BDD02039.1"/>
    <property type="molecule type" value="Genomic_DNA"/>
</dbReference>
<evidence type="ECO:0008006" key="4">
    <source>
        <dbReference type="Google" id="ProtNLM"/>
    </source>
</evidence>
<protein>
    <recommendedName>
        <fullName evidence="4">Alginate lyase domain-containing protein</fullName>
    </recommendedName>
</protein>
<name>A0ABM7VM02_9BACT</name>
<feature type="chain" id="PRO_5046411314" description="Alginate lyase domain-containing protein" evidence="1">
    <location>
        <begin position="20"/>
        <end position="1172"/>
    </location>
</feature>
<evidence type="ECO:0000313" key="3">
    <source>
        <dbReference type="Proteomes" id="UP001354989"/>
    </source>
</evidence>
<keyword evidence="1" id="KW-0732">Signal</keyword>
<accession>A0ABM7VM02</accession>